<feature type="compositionally biased region" description="Polar residues" evidence="3">
    <location>
        <begin position="980"/>
        <end position="994"/>
    </location>
</feature>
<dbReference type="GO" id="GO:0005737">
    <property type="term" value="C:cytoplasm"/>
    <property type="evidence" value="ECO:0007669"/>
    <property type="project" value="TreeGrafter"/>
</dbReference>
<feature type="compositionally biased region" description="Low complexity" evidence="3">
    <location>
        <begin position="945"/>
        <end position="958"/>
    </location>
</feature>
<protein>
    <submittedName>
        <fullName evidence="5">Serine/threonine-protein kinase PAK 1-like</fullName>
    </submittedName>
</protein>
<keyword evidence="5" id="KW-0808">Transferase</keyword>
<evidence type="ECO:0000256" key="3">
    <source>
        <dbReference type="SAM" id="MobiDB-lite"/>
    </source>
</evidence>
<feature type="compositionally biased region" description="Basic and acidic residues" evidence="3">
    <location>
        <begin position="28"/>
        <end position="37"/>
    </location>
</feature>
<evidence type="ECO:0000259" key="4">
    <source>
        <dbReference type="PROSITE" id="PS50011"/>
    </source>
</evidence>
<feature type="domain" description="Protein kinase" evidence="4">
    <location>
        <begin position="220"/>
        <end position="465"/>
    </location>
</feature>
<evidence type="ECO:0000313" key="6">
    <source>
        <dbReference type="Proteomes" id="UP000241769"/>
    </source>
</evidence>
<keyword evidence="6" id="KW-1185">Reference proteome</keyword>
<dbReference type="STRING" id="1890364.A0A2P6NXX5"/>
<feature type="compositionally biased region" description="Basic and acidic residues" evidence="3">
    <location>
        <begin position="185"/>
        <end position="194"/>
    </location>
</feature>
<keyword evidence="2" id="KW-0067">ATP-binding</keyword>
<sequence>MICAPPNESLCKEHESNHFTALYRFVSGKEKKPRGSEPPESSRSSVGDDMETSSQSSGREKEHVSNMKDPLFQTLPLAAQEAFKTSGLTEDQVVNDWPIFLRCLYYCTPRNTFTKPPPLVNSRFQPTPLPSFFKTSSQPLSIQVVDSHTRNVVSKTEVLAKNGTLEEESPYSKGSSAPPSTAESLLREAEDASRHRSSRKKLRPDQLDKLVERRNPNDVFTFSKETGKGSFGKVYMVVKKDDKKKYAVKLMKKKWSEDAQSTGQEISLLSSCSHPNIIGYTCSYLFNDQVWLVMDYCDAGTLNELLVVDLSEQQIACIIQQVLQGVEYLHRHRKIHRDIKSHNILLNMNGDVKVADLGLCIEAEESTSMAGSKYWVAPEVITGRYNCKADVWSIGALMMEMAEGAAPYSKFKALKAMHLTATRGAPGLAQPEKWTDNFRDFLRSFFIMDVDQRPSAQSMLKHPFLLQAQSRKELTKTMKLVFLLRLSVIGVSSDLFELFVTICPPGCLEEASEREVLWKTPEAVEIHPVGPNSKAIPLPLPEELRKPMENPELVAGIATEEFLFVWILQAQGLQTTIKIGGDARSVIVLCNMDGIFNPEIVTVSREVKPQGQLIHSSIDIGGWKYKVIRYSYVPIVEKKLYSDDQFTNTLPQPPPLPLYDSDGYNTESEKPSEWTLMKWHLSEYELESFLEKWCSDETNKAISESLKNTAIKTFKISPKIFDNVLGRVKKNLEKKAQAQEAARQAAINNALKKMQPNSITSTRVCACCMVKGSSYWRTGLDGTTSYCNKRQSCGVRFYRFCRKHRLAFDNRTNYEKDPYVLKLWNEANTTLIGKFKTHSPPLKEYKEKVQNPSECPETPSVSSEDKMQSGLECLETTSSEDKKQSALECPKTLSASSEDKKQSGSECAETLSHPTEEASPSVEMKDVASPHKMEPKKHEMPQGLPPTMIQTTQPQPMQVEEEKRGDRNGEEPMSQEKDAVSSTRPLFQFSSPKSPHSPGRHVMMKTSNGWEMNPIQTTPTLRPALPFGHFQKEEMDVKEGVT</sequence>
<comment type="caution">
    <text evidence="5">The sequence shown here is derived from an EMBL/GenBank/DDBJ whole genome shotgun (WGS) entry which is preliminary data.</text>
</comment>
<gene>
    <name evidence="5" type="ORF">PROFUN_00268</name>
</gene>
<feature type="compositionally biased region" description="Basic and acidic residues" evidence="3">
    <location>
        <begin position="923"/>
        <end position="940"/>
    </location>
</feature>
<dbReference type="Gene3D" id="1.10.510.10">
    <property type="entry name" value="Transferase(Phosphotransferase) domain 1"/>
    <property type="match status" value="1"/>
</dbReference>
<proteinExistence type="predicted"/>
<dbReference type="CDD" id="cd05122">
    <property type="entry name" value="PKc_STE"/>
    <property type="match status" value="1"/>
</dbReference>
<name>A0A2P6NXX5_9EUKA</name>
<feature type="compositionally biased region" description="Polar residues" evidence="3">
    <location>
        <begin position="172"/>
        <end position="183"/>
    </location>
</feature>
<evidence type="ECO:0000313" key="5">
    <source>
        <dbReference type="EMBL" id="PRP88800.1"/>
    </source>
</evidence>
<dbReference type="InterPro" id="IPR050629">
    <property type="entry name" value="STE20/SPS1-PAK"/>
</dbReference>
<dbReference type="SUPFAM" id="SSF56112">
    <property type="entry name" value="Protein kinase-like (PK-like)"/>
    <property type="match status" value="1"/>
</dbReference>
<dbReference type="Proteomes" id="UP000241769">
    <property type="component" value="Unassembled WGS sequence"/>
</dbReference>
<evidence type="ECO:0000256" key="2">
    <source>
        <dbReference type="ARBA" id="ARBA00022840"/>
    </source>
</evidence>
<dbReference type="PANTHER" id="PTHR48012:SF2">
    <property type="entry name" value="STERILE20-LIKE KINASE, ISOFORM B"/>
    <property type="match status" value="1"/>
</dbReference>
<dbReference type="InterPro" id="IPR000719">
    <property type="entry name" value="Prot_kinase_dom"/>
</dbReference>
<feature type="region of interest" description="Disordered" evidence="3">
    <location>
        <begin position="160"/>
        <end position="208"/>
    </location>
</feature>
<dbReference type="EMBL" id="MDYQ01000007">
    <property type="protein sequence ID" value="PRP88800.1"/>
    <property type="molecule type" value="Genomic_DNA"/>
</dbReference>
<dbReference type="PANTHER" id="PTHR48012">
    <property type="entry name" value="STERILE20-LIKE KINASE, ISOFORM B-RELATED"/>
    <property type="match status" value="1"/>
</dbReference>
<dbReference type="SMART" id="SM00220">
    <property type="entry name" value="S_TKc"/>
    <property type="match status" value="1"/>
</dbReference>
<feature type="region of interest" description="Disordered" evidence="3">
    <location>
        <begin position="847"/>
        <end position="1042"/>
    </location>
</feature>
<keyword evidence="1" id="KW-0547">Nucleotide-binding</keyword>
<feature type="compositionally biased region" description="Polar residues" evidence="3">
    <location>
        <begin position="1005"/>
        <end position="1020"/>
    </location>
</feature>
<dbReference type="GO" id="GO:0004674">
    <property type="term" value="F:protein serine/threonine kinase activity"/>
    <property type="evidence" value="ECO:0007669"/>
    <property type="project" value="TreeGrafter"/>
</dbReference>
<feature type="region of interest" description="Disordered" evidence="3">
    <location>
        <begin position="28"/>
        <end position="66"/>
    </location>
</feature>
<reference evidence="5 6" key="1">
    <citation type="journal article" date="2018" name="Genome Biol. Evol.">
        <title>Multiple Roots of Fruiting Body Formation in Amoebozoa.</title>
        <authorList>
            <person name="Hillmann F."/>
            <person name="Forbes G."/>
            <person name="Novohradska S."/>
            <person name="Ferling I."/>
            <person name="Riege K."/>
            <person name="Groth M."/>
            <person name="Westermann M."/>
            <person name="Marz M."/>
            <person name="Spaller T."/>
            <person name="Winckler T."/>
            <person name="Schaap P."/>
            <person name="Glockner G."/>
        </authorList>
    </citation>
    <scope>NUCLEOTIDE SEQUENCE [LARGE SCALE GENOMIC DNA]</scope>
    <source>
        <strain evidence="5 6">Jena</strain>
    </source>
</reference>
<accession>A0A2P6NXX5</accession>
<evidence type="ECO:0000256" key="1">
    <source>
        <dbReference type="ARBA" id="ARBA00022741"/>
    </source>
</evidence>
<dbReference type="Pfam" id="PF00069">
    <property type="entry name" value="Pkinase"/>
    <property type="match status" value="1"/>
</dbReference>
<organism evidence="5 6">
    <name type="scientific">Planoprotostelium fungivorum</name>
    <dbReference type="NCBI Taxonomy" id="1890364"/>
    <lineage>
        <taxon>Eukaryota</taxon>
        <taxon>Amoebozoa</taxon>
        <taxon>Evosea</taxon>
        <taxon>Variosea</taxon>
        <taxon>Cavosteliida</taxon>
        <taxon>Cavosteliaceae</taxon>
        <taxon>Planoprotostelium</taxon>
    </lineage>
</organism>
<keyword evidence="5" id="KW-0418">Kinase</keyword>
<dbReference type="InterPro" id="IPR011009">
    <property type="entry name" value="Kinase-like_dom_sf"/>
</dbReference>
<feature type="compositionally biased region" description="Basic and acidic residues" evidence="3">
    <location>
        <begin position="960"/>
        <end position="979"/>
    </location>
</feature>
<dbReference type="InParanoid" id="A0A2P6NXX5"/>
<feature type="compositionally biased region" description="Basic and acidic residues" evidence="3">
    <location>
        <begin position="1030"/>
        <end position="1042"/>
    </location>
</feature>
<dbReference type="PROSITE" id="PS50011">
    <property type="entry name" value="PROTEIN_KINASE_DOM"/>
    <property type="match status" value="1"/>
</dbReference>
<dbReference type="AlphaFoldDB" id="A0A2P6NXX5"/>
<dbReference type="GO" id="GO:0005524">
    <property type="term" value="F:ATP binding"/>
    <property type="evidence" value="ECO:0007669"/>
    <property type="project" value="UniProtKB-KW"/>
</dbReference>